<reference evidence="1" key="3">
    <citation type="submission" date="2025-09" db="UniProtKB">
        <authorList>
            <consortium name="Ensembl"/>
        </authorList>
    </citation>
    <scope>IDENTIFICATION</scope>
</reference>
<dbReference type="AlphaFoldDB" id="A0A7N5PA79"/>
<proteinExistence type="predicted"/>
<evidence type="ECO:0000313" key="2">
    <source>
        <dbReference type="Proteomes" id="UP000008912"/>
    </source>
</evidence>
<organism evidence="1 2">
    <name type="scientific">Ailuropoda melanoleuca</name>
    <name type="common">Giant panda</name>
    <dbReference type="NCBI Taxonomy" id="9646"/>
    <lineage>
        <taxon>Eukaryota</taxon>
        <taxon>Metazoa</taxon>
        <taxon>Chordata</taxon>
        <taxon>Craniata</taxon>
        <taxon>Vertebrata</taxon>
        <taxon>Euteleostomi</taxon>
        <taxon>Mammalia</taxon>
        <taxon>Eutheria</taxon>
        <taxon>Laurasiatheria</taxon>
        <taxon>Carnivora</taxon>
        <taxon>Caniformia</taxon>
        <taxon>Ursidae</taxon>
        <taxon>Ailuropoda</taxon>
    </lineage>
</organism>
<protein>
    <submittedName>
        <fullName evidence="1">Uncharacterized protein</fullName>
    </submittedName>
</protein>
<accession>A0A7N5PA79</accession>
<name>A0A7N5PA79_AILME</name>
<sequence length="138" mass="14645">MSLNWQTAKVTTCPSFFLGIESQVTDNFGTGQEDKRCCSRYSLVNPTDVPCTSTEVGVGGVLSTGPWASEALLLLALLSFLGPWSRSCSVWAEGGYCRHFLLTLSLGFPSIVCPIGPCHPSTTVPDLPALTDALTGDT</sequence>
<keyword evidence="2" id="KW-1185">Reference proteome</keyword>
<dbReference type="InParanoid" id="A0A7N5PA79"/>
<dbReference type="Proteomes" id="UP000008912">
    <property type="component" value="Unassembled WGS sequence"/>
</dbReference>
<reference evidence="1" key="2">
    <citation type="submission" date="2025-08" db="UniProtKB">
        <authorList>
            <consortium name="Ensembl"/>
        </authorList>
    </citation>
    <scope>IDENTIFICATION</scope>
</reference>
<reference evidence="1 2" key="1">
    <citation type="journal article" date="2010" name="Nature">
        <title>The sequence and de novo assembly of the giant panda genome.</title>
        <authorList>
            <person name="Li R."/>
            <person name="Fan W."/>
            <person name="Tian G."/>
            <person name="Zhu H."/>
            <person name="He L."/>
            <person name="Cai J."/>
            <person name="Huang Q."/>
            <person name="Cai Q."/>
            <person name="Li B."/>
            <person name="Bai Y."/>
            <person name="Zhang Z."/>
            <person name="Zhang Y."/>
            <person name="Wang W."/>
            <person name="Li J."/>
            <person name="Wei F."/>
            <person name="Li H."/>
            <person name="Jian M."/>
            <person name="Li J."/>
            <person name="Zhang Z."/>
            <person name="Nielsen R."/>
            <person name="Li D."/>
            <person name="Gu W."/>
            <person name="Yang Z."/>
            <person name="Xuan Z."/>
            <person name="Ryder O.A."/>
            <person name="Leung F.C."/>
            <person name="Zhou Y."/>
            <person name="Cao J."/>
            <person name="Sun X."/>
            <person name="Fu Y."/>
            <person name="Fang X."/>
            <person name="Guo X."/>
            <person name="Wang B."/>
            <person name="Hou R."/>
            <person name="Shen F."/>
            <person name="Mu B."/>
            <person name="Ni P."/>
            <person name="Lin R."/>
            <person name="Qian W."/>
            <person name="Wang G."/>
            <person name="Yu C."/>
            <person name="Nie W."/>
            <person name="Wang J."/>
            <person name="Wu Z."/>
            <person name="Liang H."/>
            <person name="Min J."/>
            <person name="Wu Q."/>
            <person name="Cheng S."/>
            <person name="Ruan J."/>
            <person name="Wang M."/>
            <person name="Shi Z."/>
            <person name="Wen M."/>
            <person name="Liu B."/>
            <person name="Ren X."/>
            <person name="Zheng H."/>
            <person name="Dong D."/>
            <person name="Cook K."/>
            <person name="Shan G."/>
            <person name="Zhang H."/>
            <person name="Kosiol C."/>
            <person name="Xie X."/>
            <person name="Lu Z."/>
            <person name="Zheng H."/>
            <person name="Li Y."/>
            <person name="Steiner C.C."/>
            <person name="Lam T.T."/>
            <person name="Lin S."/>
            <person name="Zhang Q."/>
            <person name="Li G."/>
            <person name="Tian J."/>
            <person name="Gong T."/>
            <person name="Liu H."/>
            <person name="Zhang D."/>
            <person name="Fang L."/>
            <person name="Ye C."/>
            <person name="Zhang J."/>
            <person name="Hu W."/>
            <person name="Xu A."/>
            <person name="Ren Y."/>
            <person name="Zhang G."/>
            <person name="Bruford M.W."/>
            <person name="Li Q."/>
            <person name="Ma L."/>
            <person name="Guo Y."/>
            <person name="An N."/>
            <person name="Hu Y."/>
            <person name="Zheng Y."/>
            <person name="Shi Y."/>
            <person name="Li Z."/>
            <person name="Liu Q."/>
            <person name="Chen Y."/>
            <person name="Zhao J."/>
            <person name="Qu N."/>
            <person name="Zhao S."/>
            <person name="Tian F."/>
            <person name="Wang X."/>
            <person name="Wang H."/>
            <person name="Xu L."/>
            <person name="Liu X."/>
            <person name="Vinar T."/>
            <person name="Wang Y."/>
            <person name="Lam T.W."/>
            <person name="Yiu S.M."/>
            <person name="Liu S."/>
            <person name="Zhang H."/>
            <person name="Li D."/>
            <person name="Huang Y."/>
            <person name="Wang X."/>
            <person name="Yang G."/>
            <person name="Jiang Z."/>
            <person name="Wang J."/>
            <person name="Qin N."/>
            <person name="Li L."/>
            <person name="Li J."/>
            <person name="Bolund L."/>
            <person name="Kristiansen K."/>
            <person name="Wong G.K."/>
            <person name="Olson M."/>
            <person name="Zhang X."/>
            <person name="Li S."/>
            <person name="Yang H."/>
            <person name="Wang J."/>
            <person name="Wang J."/>
        </authorList>
    </citation>
    <scope>NUCLEOTIDE SEQUENCE [LARGE SCALE GENOMIC DNA]</scope>
</reference>
<evidence type="ECO:0000313" key="1">
    <source>
        <dbReference type="Ensembl" id="ENSAMEP00000041479.1"/>
    </source>
</evidence>
<dbReference type="Ensembl" id="ENSAMET00000033548.1">
    <property type="protein sequence ID" value="ENSAMEP00000041479.1"/>
    <property type="gene ID" value="ENSAMEG00000026484.1"/>
</dbReference>